<dbReference type="Pfam" id="PF03629">
    <property type="entry name" value="SASA"/>
    <property type="match status" value="1"/>
</dbReference>
<dbReference type="InterPro" id="IPR005181">
    <property type="entry name" value="SASA"/>
</dbReference>
<evidence type="ECO:0000259" key="2">
    <source>
        <dbReference type="Pfam" id="PF03629"/>
    </source>
</evidence>
<protein>
    <submittedName>
        <fullName evidence="3">Carbohydrate esterase-like sialic acid-specific acetylesterase</fullName>
    </submittedName>
</protein>
<dbReference type="PANTHER" id="PTHR31988">
    <property type="entry name" value="ESTERASE, PUTATIVE (DUF303)-RELATED"/>
    <property type="match status" value="1"/>
</dbReference>
<dbReference type="GO" id="GO:0016788">
    <property type="term" value="F:hydrolase activity, acting on ester bonds"/>
    <property type="evidence" value="ECO:0007669"/>
    <property type="project" value="UniProtKB-ARBA"/>
</dbReference>
<organism evidence="3 4">
    <name type="scientific">Mariniflexile fucanivorans</name>
    <dbReference type="NCBI Taxonomy" id="264023"/>
    <lineage>
        <taxon>Bacteria</taxon>
        <taxon>Pseudomonadati</taxon>
        <taxon>Bacteroidota</taxon>
        <taxon>Flavobacteriia</taxon>
        <taxon>Flavobacteriales</taxon>
        <taxon>Flavobacteriaceae</taxon>
        <taxon>Mariniflexile</taxon>
    </lineage>
</organism>
<proteinExistence type="predicted"/>
<dbReference type="EMBL" id="SLUP01000003">
    <property type="protein sequence ID" value="TCL66898.1"/>
    <property type="molecule type" value="Genomic_DNA"/>
</dbReference>
<reference evidence="3 4" key="1">
    <citation type="submission" date="2019-03" db="EMBL/GenBank/DDBJ databases">
        <title>Genomic Encyclopedia of Type Strains, Phase IV (KMG-IV): sequencing the most valuable type-strain genomes for metagenomic binning, comparative biology and taxonomic classification.</title>
        <authorList>
            <person name="Goeker M."/>
        </authorList>
    </citation>
    <scope>NUCLEOTIDE SEQUENCE [LARGE SCALE GENOMIC DNA]</scope>
    <source>
        <strain evidence="3 4">DSM 18792</strain>
    </source>
</reference>
<sequence>MIKKILIVFCVVLFYQCKSSHIAEVKSEPMDLYLCIGQSNMAGRAAIEPIDQDTLSNVYLFTGNENMPWEKAANPFNKYSTVRKEMRMQRLSPSYGFAKAMHEAMPNKRIGLIINAKGGTSIEEWKPGDTLYNEAISQTKKALKTGGTLKGIIWHQGESNTSRYKKYMGQLTDLIEALRTDLNMPNIPFVAGQLSTDKPQRNNFNQMILELPAKVENTGVVTTENTSTIDSTHFDSASQRLLGKRYAEAMIKLLKN</sequence>
<evidence type="ECO:0000313" key="3">
    <source>
        <dbReference type="EMBL" id="TCL66898.1"/>
    </source>
</evidence>
<keyword evidence="4" id="KW-1185">Reference proteome</keyword>
<dbReference type="InterPro" id="IPR052940">
    <property type="entry name" value="Carb_Esterase_6"/>
</dbReference>
<name>A0A4R1RL09_9FLAO</name>
<dbReference type="SUPFAM" id="SSF52266">
    <property type="entry name" value="SGNH hydrolase"/>
    <property type="match status" value="1"/>
</dbReference>
<dbReference type="AlphaFoldDB" id="A0A4R1RL09"/>
<dbReference type="Proteomes" id="UP000295455">
    <property type="component" value="Unassembled WGS sequence"/>
</dbReference>
<dbReference type="InterPro" id="IPR036514">
    <property type="entry name" value="SGNH_hydro_sf"/>
</dbReference>
<evidence type="ECO:0000256" key="1">
    <source>
        <dbReference type="ARBA" id="ARBA00022801"/>
    </source>
</evidence>
<keyword evidence="1" id="KW-0378">Hydrolase</keyword>
<dbReference type="Gene3D" id="3.40.50.1110">
    <property type="entry name" value="SGNH hydrolase"/>
    <property type="match status" value="1"/>
</dbReference>
<evidence type="ECO:0000313" key="4">
    <source>
        <dbReference type="Proteomes" id="UP000295455"/>
    </source>
</evidence>
<dbReference type="PANTHER" id="PTHR31988:SF19">
    <property type="entry name" value="9-O-ACETYL-N-ACETYLNEURAMINIC ACID DEACETYLASE-RELATED"/>
    <property type="match status" value="1"/>
</dbReference>
<gene>
    <name evidence="3" type="ORF">EV196_103318</name>
</gene>
<comment type="caution">
    <text evidence="3">The sequence shown here is derived from an EMBL/GenBank/DDBJ whole genome shotgun (WGS) entry which is preliminary data.</text>
</comment>
<accession>A0A4R1RL09</accession>
<feature type="domain" description="Sialate O-acetylesterase" evidence="2">
    <location>
        <begin position="30"/>
        <end position="252"/>
    </location>
</feature>
<dbReference type="OrthoDB" id="9803578at2"/>